<accession>A0ACB7PRK0</accession>
<evidence type="ECO:0000313" key="1">
    <source>
        <dbReference type="EMBL" id="KAH6649794.1"/>
    </source>
</evidence>
<keyword evidence="2" id="KW-1185">Reference proteome</keyword>
<comment type="caution">
    <text evidence="1">The sequence shown here is derived from an EMBL/GenBank/DDBJ whole genome shotgun (WGS) entry which is preliminary data.</text>
</comment>
<proteinExistence type="predicted"/>
<dbReference type="Proteomes" id="UP000724584">
    <property type="component" value="Unassembled WGS sequence"/>
</dbReference>
<evidence type="ECO:0000313" key="2">
    <source>
        <dbReference type="Proteomes" id="UP000724584"/>
    </source>
</evidence>
<name>A0ACB7PRK0_9PEZI</name>
<organism evidence="1 2">
    <name type="scientific">Chaetomium tenue</name>
    <dbReference type="NCBI Taxonomy" id="1854479"/>
    <lineage>
        <taxon>Eukaryota</taxon>
        <taxon>Fungi</taxon>
        <taxon>Dikarya</taxon>
        <taxon>Ascomycota</taxon>
        <taxon>Pezizomycotina</taxon>
        <taxon>Sordariomycetes</taxon>
        <taxon>Sordariomycetidae</taxon>
        <taxon>Sordariales</taxon>
        <taxon>Chaetomiaceae</taxon>
        <taxon>Chaetomium</taxon>
    </lineage>
</organism>
<sequence>MPEAVTRGGMRWREKAFIALRAKQACANLQASCLKLLGPQQVRGLVLHFCQVRTGQRCRAGAGKVSYCVEHRVSPVSAFGWSFSIDLSRRPPHTQARRQLLRPVRVCRLHGAHVKVTVTAGLADSSRCHFKTETSTSQIRRSPRCCRERCLNFDGSLGQAQLCHHPSTRLELLPRYSMSPKFTQCLSLPRPCSRPVKGMIEARRIGRGEWPYRPNGSAPASGPADSTWKLSTARLFYPQSGPTG</sequence>
<dbReference type="EMBL" id="JAGIZQ010000001">
    <property type="protein sequence ID" value="KAH6649794.1"/>
    <property type="molecule type" value="Genomic_DNA"/>
</dbReference>
<reference evidence="1 2" key="1">
    <citation type="journal article" date="2021" name="Nat. Commun.">
        <title>Genetic determinants of endophytism in the Arabidopsis root mycobiome.</title>
        <authorList>
            <person name="Mesny F."/>
            <person name="Miyauchi S."/>
            <person name="Thiergart T."/>
            <person name="Pickel B."/>
            <person name="Atanasova L."/>
            <person name="Karlsson M."/>
            <person name="Huettel B."/>
            <person name="Barry K.W."/>
            <person name="Haridas S."/>
            <person name="Chen C."/>
            <person name="Bauer D."/>
            <person name="Andreopoulos W."/>
            <person name="Pangilinan J."/>
            <person name="LaButti K."/>
            <person name="Riley R."/>
            <person name="Lipzen A."/>
            <person name="Clum A."/>
            <person name="Drula E."/>
            <person name="Henrissat B."/>
            <person name="Kohler A."/>
            <person name="Grigoriev I.V."/>
            <person name="Martin F.M."/>
            <person name="Hacquard S."/>
        </authorList>
    </citation>
    <scope>NUCLEOTIDE SEQUENCE [LARGE SCALE GENOMIC DNA]</scope>
    <source>
        <strain evidence="1 2">MPI-SDFR-AT-0079</strain>
    </source>
</reference>
<gene>
    <name evidence="1" type="ORF">F5144DRAFT_588436</name>
</gene>
<protein>
    <submittedName>
        <fullName evidence="1">Uncharacterized protein</fullName>
    </submittedName>
</protein>